<dbReference type="InterPro" id="IPR036551">
    <property type="entry name" value="Flavin_trans-like"/>
</dbReference>
<evidence type="ECO:0000256" key="1">
    <source>
        <dbReference type="ARBA" id="ARBA00022793"/>
    </source>
</evidence>
<gene>
    <name evidence="3" type="primary">coaBC</name>
    <name evidence="7" type="ORF">CLV39_0181</name>
</gene>
<dbReference type="GO" id="GO:0004633">
    <property type="term" value="F:phosphopantothenoylcysteine decarboxylase activity"/>
    <property type="evidence" value="ECO:0007669"/>
    <property type="project" value="UniProtKB-UniRule"/>
</dbReference>
<dbReference type="UniPathway" id="UPA00241">
    <property type="reaction ID" value="UER00353"/>
</dbReference>
<comment type="catalytic activity">
    <reaction evidence="3 4">
        <text>N-[(R)-4-phosphopantothenoyl]-L-cysteine + H(+) = (R)-4'-phosphopantetheine + CO2</text>
        <dbReference type="Rhea" id="RHEA:16793"/>
        <dbReference type="ChEBI" id="CHEBI:15378"/>
        <dbReference type="ChEBI" id="CHEBI:16526"/>
        <dbReference type="ChEBI" id="CHEBI:59458"/>
        <dbReference type="ChEBI" id="CHEBI:61723"/>
        <dbReference type="EC" id="4.1.1.36"/>
    </reaction>
</comment>
<comment type="function">
    <text evidence="4">Catalyzes two steps in the biosynthesis of coenzyme A. In the first step cysteine is conjugated to 4'-phosphopantothenate to form 4-phosphopantothenoylcysteine, in the latter compound is decarboxylated to form 4'-phosphopantotheine.</text>
</comment>
<evidence type="ECO:0000256" key="2">
    <source>
        <dbReference type="ARBA" id="ARBA00023239"/>
    </source>
</evidence>
<dbReference type="EC" id="4.1.1.36" evidence="3"/>
<dbReference type="GO" id="GO:0004632">
    <property type="term" value="F:phosphopantothenate--cysteine ligase activity"/>
    <property type="evidence" value="ECO:0007669"/>
    <property type="project" value="UniProtKB-UniRule"/>
</dbReference>
<organism evidence="7 8">
    <name type="scientific">Hydrogenothermus marinus</name>
    <dbReference type="NCBI Taxonomy" id="133270"/>
    <lineage>
        <taxon>Bacteria</taxon>
        <taxon>Pseudomonadati</taxon>
        <taxon>Aquificota</taxon>
        <taxon>Aquificia</taxon>
        <taxon>Aquificales</taxon>
        <taxon>Hydrogenothermaceae</taxon>
        <taxon>Hydrogenothermus</taxon>
    </lineage>
</organism>
<comment type="caution">
    <text evidence="3">Lacks conserved residue(s) required for the propagation of feature annotation.</text>
</comment>
<keyword evidence="3" id="KW-0479">Metal-binding</keyword>
<feature type="region of interest" description="Phosphopantothenate--cysteine ligase" evidence="3">
    <location>
        <begin position="188"/>
        <end position="390"/>
    </location>
</feature>
<dbReference type="GO" id="GO:0046872">
    <property type="term" value="F:metal ion binding"/>
    <property type="evidence" value="ECO:0007669"/>
    <property type="project" value="UniProtKB-KW"/>
</dbReference>
<comment type="pathway">
    <text evidence="3 4">Cofactor biosynthesis; coenzyme A biosynthesis; CoA from (R)-pantothenate: step 2/5.</text>
</comment>
<comment type="caution">
    <text evidence="7">The sequence shown here is derived from an EMBL/GenBank/DDBJ whole genome shotgun (WGS) entry which is preliminary data.</text>
</comment>
<dbReference type="GO" id="GO:0071513">
    <property type="term" value="C:phosphopantothenoylcysteine decarboxylase complex"/>
    <property type="evidence" value="ECO:0007669"/>
    <property type="project" value="TreeGrafter"/>
</dbReference>
<feature type="binding site" evidence="3">
    <location>
        <position position="336"/>
    </location>
    <ligand>
        <name>CTP</name>
        <dbReference type="ChEBI" id="CHEBI:37563"/>
    </ligand>
</feature>
<feature type="active site" description="Proton donor" evidence="3">
    <location>
        <position position="156"/>
    </location>
</feature>
<dbReference type="GO" id="GO:0010181">
    <property type="term" value="F:FMN binding"/>
    <property type="evidence" value="ECO:0007669"/>
    <property type="project" value="UniProtKB-UniRule"/>
</dbReference>
<comment type="cofactor">
    <cofactor evidence="3">
        <name>FMN</name>
        <dbReference type="ChEBI" id="CHEBI:58210"/>
    </cofactor>
    <text evidence="3">Binds 1 FMN per subunit.</text>
</comment>
<dbReference type="OrthoDB" id="9802554at2"/>
<keyword evidence="1 3" id="KW-0210">Decarboxylase</keyword>
<keyword evidence="3 4" id="KW-0288">FMN</keyword>
<dbReference type="InterPro" id="IPR005252">
    <property type="entry name" value="CoaBC"/>
</dbReference>
<evidence type="ECO:0000256" key="3">
    <source>
        <dbReference type="HAMAP-Rule" id="MF_02225"/>
    </source>
</evidence>
<dbReference type="InterPro" id="IPR035929">
    <property type="entry name" value="CoaB-like_sf"/>
</dbReference>
<dbReference type="PANTHER" id="PTHR14359:SF6">
    <property type="entry name" value="PHOSPHOPANTOTHENOYLCYSTEINE DECARBOXYLASE"/>
    <property type="match status" value="1"/>
</dbReference>
<dbReference type="HAMAP" id="MF_02225">
    <property type="entry name" value="CoaBC"/>
    <property type="match status" value="1"/>
</dbReference>
<keyword evidence="2 3" id="KW-0456">Lyase</keyword>
<dbReference type="EC" id="6.3.2.5" evidence="3"/>
<proteinExistence type="inferred from homology"/>
<keyword evidence="8" id="KW-1185">Reference proteome</keyword>
<dbReference type="EMBL" id="REFO01000010">
    <property type="protein sequence ID" value="RMA97565.1"/>
    <property type="molecule type" value="Genomic_DNA"/>
</dbReference>
<feature type="domain" description="DNA/pantothenate metabolism flavoprotein C-terminal" evidence="6">
    <location>
        <begin position="183"/>
        <end position="389"/>
    </location>
</feature>
<feature type="binding site" evidence="3">
    <location>
        <position position="322"/>
    </location>
    <ligand>
        <name>CTP</name>
        <dbReference type="ChEBI" id="CHEBI:37563"/>
    </ligand>
</feature>
<comment type="cofactor">
    <cofactor evidence="3">
        <name>Mg(2+)</name>
        <dbReference type="ChEBI" id="CHEBI:18420"/>
    </cofactor>
</comment>
<dbReference type="AlphaFoldDB" id="A0A3M0BSS5"/>
<feature type="binding site" evidence="3">
    <location>
        <position position="277"/>
    </location>
    <ligand>
        <name>CTP</name>
        <dbReference type="ChEBI" id="CHEBI:37563"/>
    </ligand>
</feature>
<comment type="pathway">
    <text evidence="3 4">Cofactor biosynthesis; coenzyme A biosynthesis; CoA from (R)-pantothenate: step 3/5.</text>
</comment>
<protein>
    <recommendedName>
        <fullName evidence="3">Coenzyme A biosynthesis bifunctional protein CoaBC</fullName>
    </recommendedName>
    <alternativeName>
        <fullName evidence="3">DNA/pantothenate metabolism flavoprotein</fullName>
    </alternativeName>
    <alternativeName>
        <fullName evidence="3">Phosphopantothenoylcysteine synthetase/decarboxylase</fullName>
        <shortName evidence="3">PPCS-PPCDC</shortName>
    </alternativeName>
    <domain>
        <recommendedName>
            <fullName evidence="3">Phosphopantothenoylcysteine decarboxylase</fullName>
            <shortName evidence="3">PPC decarboxylase</shortName>
            <shortName evidence="3">PPC-DC</shortName>
            <ecNumber evidence="3">4.1.1.36</ecNumber>
        </recommendedName>
        <alternativeName>
            <fullName evidence="3">CoaC</fullName>
        </alternativeName>
    </domain>
    <domain>
        <recommendedName>
            <fullName evidence="3">Phosphopantothenate--cysteine ligase</fullName>
            <ecNumber evidence="3">6.3.2.5</ecNumber>
        </recommendedName>
        <alternativeName>
            <fullName evidence="3">CoaB</fullName>
        </alternativeName>
        <alternativeName>
            <fullName evidence="3">Phosphopantothenoylcysteine synthetase</fullName>
            <shortName evidence="3">PPC synthetase</shortName>
            <shortName evidence="3">PPC-S</shortName>
        </alternativeName>
    </domain>
</protein>
<feature type="region of interest" description="Phosphopantothenoylcysteine decarboxylase" evidence="3">
    <location>
        <begin position="1"/>
        <end position="187"/>
    </location>
</feature>
<keyword evidence="3 4" id="KW-0285">Flavoprotein</keyword>
<comment type="function">
    <text evidence="3">Catalyzes two sequential steps in the biosynthesis of coenzyme A. In the first step cysteine is conjugated to 4'-phosphopantothenate to form 4-phosphopantothenoylcysteine. In the second step the latter compound is decarboxylated to form 4'-phosphopantotheine.</text>
</comment>
<keyword evidence="3" id="KW-0511">Multifunctional enzyme</keyword>
<dbReference type="Pfam" id="PF02441">
    <property type="entry name" value="Flavoprotein"/>
    <property type="match status" value="1"/>
</dbReference>
<dbReference type="Gene3D" id="3.40.50.10300">
    <property type="entry name" value="CoaB-like"/>
    <property type="match status" value="1"/>
</dbReference>
<dbReference type="Pfam" id="PF04127">
    <property type="entry name" value="DFP"/>
    <property type="match status" value="1"/>
</dbReference>
<sequence length="390" mass="43353">MILKDKKILVGITGSIASYKACDLIRHLQKKGAEVKAIMTPSAKQFVGELTIKALTGYEVLSDWKDGETGLEHIYMARWPDSFVIAPASANTLAKLRIGLTDNFLTSVALAYDKPIVIAPAMNTKMLQNPATQENIKILKERGYIFVETKEGILACGEEGVGKLADIEDIETVILYSIEDKPLKDKTVLISAGGTREYFDPIRYISNNSSGQMGYALAKMAYVLGAKKVILISAPTCLRKPYGVEKIDVVSAEDMYKEVMKYLPEVDIIIMNSAVADFKPKTYSKQKLKKAKEKPIVELESNPDILKTIGEKKSKNQVLIGFAAESENILENAIDKLQRKNLDVIVANKLNVFSSREHTGIIIFKNREKIEIPPMDKESSALFILKNVFK</sequence>
<dbReference type="Proteomes" id="UP000280842">
    <property type="component" value="Unassembled WGS sequence"/>
</dbReference>
<comment type="similarity">
    <text evidence="3 4">In the N-terminal section; belongs to the HFCD (homo-oligomeric flavin containing Cys decarboxylase) superfamily.</text>
</comment>
<dbReference type="SUPFAM" id="SSF52507">
    <property type="entry name" value="Homo-oligomeric flavin-containing Cys decarboxylases, HFCD"/>
    <property type="match status" value="1"/>
</dbReference>
<evidence type="ECO:0000256" key="4">
    <source>
        <dbReference type="RuleBase" id="RU364078"/>
    </source>
</evidence>
<dbReference type="Gene3D" id="3.40.50.1950">
    <property type="entry name" value="Flavin prenyltransferase-like"/>
    <property type="match status" value="1"/>
</dbReference>
<dbReference type="InterPro" id="IPR007085">
    <property type="entry name" value="DNA/pantothenate-metab_flavo_C"/>
</dbReference>
<feature type="domain" description="Flavoprotein" evidence="5">
    <location>
        <begin position="6"/>
        <end position="170"/>
    </location>
</feature>
<accession>A0A3M0BSS5</accession>
<evidence type="ECO:0000259" key="5">
    <source>
        <dbReference type="Pfam" id="PF02441"/>
    </source>
</evidence>
<feature type="binding site" evidence="3">
    <location>
        <begin position="303"/>
        <end position="306"/>
    </location>
    <ligand>
        <name>CTP</name>
        <dbReference type="ChEBI" id="CHEBI:37563"/>
    </ligand>
</feature>
<feature type="binding site" evidence="3">
    <location>
        <position position="287"/>
    </location>
    <ligand>
        <name>CTP</name>
        <dbReference type="ChEBI" id="CHEBI:37563"/>
    </ligand>
</feature>
<evidence type="ECO:0000259" key="6">
    <source>
        <dbReference type="Pfam" id="PF04127"/>
    </source>
</evidence>
<comment type="catalytic activity">
    <reaction evidence="3 4">
        <text>(R)-4'-phosphopantothenate + L-cysteine + CTP = N-[(R)-4-phosphopantothenoyl]-L-cysteine + CMP + diphosphate + H(+)</text>
        <dbReference type="Rhea" id="RHEA:19397"/>
        <dbReference type="ChEBI" id="CHEBI:10986"/>
        <dbReference type="ChEBI" id="CHEBI:15378"/>
        <dbReference type="ChEBI" id="CHEBI:33019"/>
        <dbReference type="ChEBI" id="CHEBI:35235"/>
        <dbReference type="ChEBI" id="CHEBI:37563"/>
        <dbReference type="ChEBI" id="CHEBI:59458"/>
        <dbReference type="ChEBI" id="CHEBI:60377"/>
        <dbReference type="EC" id="6.3.2.5"/>
    </reaction>
</comment>
<dbReference type="RefSeq" id="WP_121922343.1">
    <property type="nucleotide sequence ID" value="NZ_REFO01000010.1"/>
</dbReference>
<reference evidence="7 8" key="1">
    <citation type="submission" date="2018-10" db="EMBL/GenBank/DDBJ databases">
        <title>Genomic Encyclopedia of Archaeal and Bacterial Type Strains, Phase II (KMG-II): from individual species to whole genera.</title>
        <authorList>
            <person name="Goeker M."/>
        </authorList>
    </citation>
    <scope>NUCLEOTIDE SEQUENCE [LARGE SCALE GENOMIC DNA]</scope>
    <source>
        <strain evidence="7 8">VM1</strain>
    </source>
</reference>
<dbReference type="NCBIfam" id="TIGR00521">
    <property type="entry name" value="coaBC_dfp"/>
    <property type="match status" value="1"/>
</dbReference>
<evidence type="ECO:0000313" key="8">
    <source>
        <dbReference type="Proteomes" id="UP000280842"/>
    </source>
</evidence>
<dbReference type="PANTHER" id="PTHR14359">
    <property type="entry name" value="HOMO-OLIGOMERIC FLAVIN CONTAINING CYS DECARBOXYLASE FAMILY"/>
    <property type="match status" value="1"/>
</dbReference>
<dbReference type="GO" id="GO:0015941">
    <property type="term" value="P:pantothenate catabolic process"/>
    <property type="evidence" value="ECO:0007669"/>
    <property type="project" value="InterPro"/>
</dbReference>
<comment type="similarity">
    <text evidence="3 4">In the C-terminal section; belongs to the PPC synthetase family.</text>
</comment>
<feature type="binding site" evidence="3">
    <location>
        <position position="340"/>
    </location>
    <ligand>
        <name>CTP</name>
        <dbReference type="ChEBI" id="CHEBI:37563"/>
    </ligand>
</feature>
<dbReference type="InterPro" id="IPR003382">
    <property type="entry name" value="Flavoprotein"/>
</dbReference>
<keyword evidence="3" id="KW-0460">Magnesium</keyword>
<keyword evidence="3 4" id="KW-0436">Ligase</keyword>
<evidence type="ECO:0000313" key="7">
    <source>
        <dbReference type="EMBL" id="RMA97565.1"/>
    </source>
</evidence>
<dbReference type="GO" id="GO:0015937">
    <property type="term" value="P:coenzyme A biosynthetic process"/>
    <property type="evidence" value="ECO:0007669"/>
    <property type="project" value="UniProtKB-UniRule"/>
</dbReference>
<dbReference type="SUPFAM" id="SSF102645">
    <property type="entry name" value="CoaB-like"/>
    <property type="match status" value="1"/>
</dbReference>
<name>A0A3M0BSS5_9AQUI</name>